<organism evidence="2">
    <name type="scientific">Tanacetum cinerariifolium</name>
    <name type="common">Dalmatian daisy</name>
    <name type="synonym">Chrysanthemum cinerariifolium</name>
    <dbReference type="NCBI Taxonomy" id="118510"/>
    <lineage>
        <taxon>Eukaryota</taxon>
        <taxon>Viridiplantae</taxon>
        <taxon>Streptophyta</taxon>
        <taxon>Embryophyta</taxon>
        <taxon>Tracheophyta</taxon>
        <taxon>Spermatophyta</taxon>
        <taxon>Magnoliopsida</taxon>
        <taxon>eudicotyledons</taxon>
        <taxon>Gunneridae</taxon>
        <taxon>Pentapetalae</taxon>
        <taxon>asterids</taxon>
        <taxon>campanulids</taxon>
        <taxon>Asterales</taxon>
        <taxon>Asteraceae</taxon>
        <taxon>Asteroideae</taxon>
        <taxon>Anthemideae</taxon>
        <taxon>Anthemidinae</taxon>
        <taxon>Tanacetum</taxon>
    </lineage>
</organism>
<evidence type="ECO:0000256" key="1">
    <source>
        <dbReference type="SAM" id="MobiDB-lite"/>
    </source>
</evidence>
<comment type="caution">
    <text evidence="2">The sequence shown here is derived from an EMBL/GenBank/DDBJ whole genome shotgun (WGS) entry which is preliminary data.</text>
</comment>
<accession>A0A699IKR1</accession>
<gene>
    <name evidence="2" type="ORF">Tci_537194</name>
</gene>
<sequence length="174" mass="19343">LAFRNFIYVENEEDLSFLPKKPSPGFDTGSPFVSLEVFVVHLGSVAARIKERRCRTRGGSSRPPVNRKLAPGSSSSRATRAHTSFSKDDTPFLTVFEEDEDANDCHLKISAIIPPAWKNHLDNHMDVELLDLAGIVECSGEWWEWRETEGLGFTGVGGKSVVQWNSILKVETAP</sequence>
<feature type="compositionally biased region" description="Low complexity" evidence="1">
    <location>
        <begin position="73"/>
        <end position="83"/>
    </location>
</feature>
<feature type="non-terminal residue" evidence="2">
    <location>
        <position position="1"/>
    </location>
</feature>
<reference evidence="2" key="1">
    <citation type="journal article" date="2019" name="Sci. Rep.">
        <title>Draft genome of Tanacetum cinerariifolium, the natural source of mosquito coil.</title>
        <authorList>
            <person name="Yamashiro T."/>
            <person name="Shiraishi A."/>
            <person name="Satake H."/>
            <person name="Nakayama K."/>
        </authorList>
    </citation>
    <scope>NUCLEOTIDE SEQUENCE</scope>
</reference>
<feature type="region of interest" description="Disordered" evidence="1">
    <location>
        <begin position="53"/>
        <end position="83"/>
    </location>
</feature>
<evidence type="ECO:0000313" key="2">
    <source>
        <dbReference type="EMBL" id="GEZ65221.1"/>
    </source>
</evidence>
<protein>
    <submittedName>
        <fullName evidence="2">Uncharacterized protein</fullName>
    </submittedName>
</protein>
<dbReference type="EMBL" id="BKCJ010305588">
    <property type="protein sequence ID" value="GEZ65221.1"/>
    <property type="molecule type" value="Genomic_DNA"/>
</dbReference>
<dbReference type="AlphaFoldDB" id="A0A699IKR1"/>
<proteinExistence type="predicted"/>
<name>A0A699IKR1_TANCI</name>